<keyword evidence="2" id="KW-1003">Cell membrane</keyword>
<dbReference type="GO" id="GO:0004930">
    <property type="term" value="F:G protein-coupled receptor activity"/>
    <property type="evidence" value="ECO:0007669"/>
    <property type="project" value="UniProtKB-KW"/>
</dbReference>
<dbReference type="Gene3D" id="1.20.1070.10">
    <property type="entry name" value="Rhodopsin 7-helix transmembrane proteins"/>
    <property type="match status" value="1"/>
</dbReference>
<dbReference type="PRINTS" id="PR00245">
    <property type="entry name" value="OLFACTORYR"/>
</dbReference>
<evidence type="ECO:0000256" key="6">
    <source>
        <dbReference type="ARBA" id="ARBA00022989"/>
    </source>
</evidence>
<feature type="transmembrane region" description="Helical" evidence="13">
    <location>
        <begin position="27"/>
        <end position="49"/>
    </location>
</feature>
<feature type="transmembrane region" description="Helical" evidence="13">
    <location>
        <begin position="243"/>
        <end position="262"/>
    </location>
</feature>
<dbReference type="InterPro" id="IPR052921">
    <property type="entry name" value="GPCR1_Superfamily_Member"/>
</dbReference>
<keyword evidence="3" id="KW-0716">Sensory transduction</keyword>
<dbReference type="GO" id="GO:0004984">
    <property type="term" value="F:olfactory receptor activity"/>
    <property type="evidence" value="ECO:0007669"/>
    <property type="project" value="InterPro"/>
</dbReference>
<keyword evidence="16" id="KW-1185">Reference proteome</keyword>
<keyword evidence="6 13" id="KW-1133">Transmembrane helix</keyword>
<reference evidence="15" key="2">
    <citation type="submission" date="2025-08" db="UniProtKB">
        <authorList>
            <consortium name="Ensembl"/>
        </authorList>
    </citation>
    <scope>IDENTIFICATION</scope>
</reference>
<dbReference type="InterPro" id="IPR000276">
    <property type="entry name" value="GPCR_Rhodpsn"/>
</dbReference>
<dbReference type="GO" id="GO:0005549">
    <property type="term" value="F:odorant binding"/>
    <property type="evidence" value="ECO:0007669"/>
    <property type="project" value="TreeGrafter"/>
</dbReference>
<keyword evidence="7" id="KW-0297">G-protein coupled receptor</keyword>
<evidence type="ECO:0000256" key="5">
    <source>
        <dbReference type="ARBA" id="ARBA00022725"/>
    </source>
</evidence>
<dbReference type="InParanoid" id="A0A672IU76"/>
<dbReference type="InterPro" id="IPR017452">
    <property type="entry name" value="GPCR_Rhodpsn_7TM"/>
</dbReference>
<feature type="transmembrane region" description="Helical" evidence="13">
    <location>
        <begin position="61"/>
        <end position="80"/>
    </location>
</feature>
<comment type="subcellular location">
    <subcellularLocation>
        <location evidence="1">Cell membrane</location>
        <topology evidence="1">Multi-pass membrane protein</topology>
    </subcellularLocation>
</comment>
<evidence type="ECO:0000256" key="3">
    <source>
        <dbReference type="ARBA" id="ARBA00022606"/>
    </source>
</evidence>
<dbReference type="Ensembl" id="ENSSFAT00005047075.1">
    <property type="protein sequence ID" value="ENSSFAP00005045498.1"/>
    <property type="gene ID" value="ENSSFAG00005022260.1"/>
</dbReference>
<keyword evidence="8 13" id="KW-0472">Membrane</keyword>
<gene>
    <name evidence="15" type="primary">LOC115403455</name>
</gene>
<dbReference type="GO" id="GO:0005886">
    <property type="term" value="C:plasma membrane"/>
    <property type="evidence" value="ECO:0007669"/>
    <property type="project" value="UniProtKB-SubCell"/>
</dbReference>
<keyword evidence="12" id="KW-0807">Transducer</keyword>
<dbReference type="OMA" id="IWIVNVV"/>
<keyword evidence="9" id="KW-1015">Disulfide bond</keyword>
<feature type="transmembrane region" description="Helical" evidence="13">
    <location>
        <begin position="201"/>
        <end position="222"/>
    </location>
</feature>
<evidence type="ECO:0000256" key="1">
    <source>
        <dbReference type="ARBA" id="ARBA00004651"/>
    </source>
</evidence>
<dbReference type="PROSITE" id="PS00237">
    <property type="entry name" value="G_PROTEIN_RECEP_F1_1"/>
    <property type="match status" value="1"/>
</dbReference>
<reference evidence="15" key="3">
    <citation type="submission" date="2025-09" db="UniProtKB">
        <authorList>
            <consortium name="Ensembl"/>
        </authorList>
    </citation>
    <scope>IDENTIFICATION</scope>
</reference>
<accession>A0A672IU76</accession>
<dbReference type="FunFam" id="1.20.1070.10:FF:000024">
    <property type="entry name" value="Olfactory receptor"/>
    <property type="match status" value="1"/>
</dbReference>
<sequence length="329" mass="37523">CQPSMDNVSMQKYFTLSGLNYAAQHRIVLFALTLLCYSVIWMVNAALILTIIVDRKLHEPMYIFLCNLCISGLYGTVGFYPKFLLDLLSPSHIISYTGCLLQSFVIHSSSGSDLSILTVMAFDRYVAICYPLMYHSVMTRQRITLLVAFSWLLPLFCMFSNMMSVFQIKLCGSLIPKLYCSNSLISKLACNVSMANNSITYFNIVIYSFHLLFVLWSYLYLVHKCLGSKENRKKFSQTCVPHLVSLLNFCFAVLFDMMYSRFGLGMLPLGMQNFMAIEYLVIPPIVNPLVYGFNLTKIRSRISGLWRSKKRASCDMLPVKHGIIRDVVS</sequence>
<dbReference type="PROSITE" id="PS50262">
    <property type="entry name" value="G_PROTEIN_RECEP_F1_2"/>
    <property type="match status" value="1"/>
</dbReference>
<protein>
    <submittedName>
        <fullName evidence="15">Olfactory receptor 10G4-like</fullName>
    </submittedName>
</protein>
<evidence type="ECO:0000256" key="13">
    <source>
        <dbReference type="SAM" id="Phobius"/>
    </source>
</evidence>
<evidence type="ECO:0000313" key="15">
    <source>
        <dbReference type="Ensembl" id="ENSSFAP00005045498.1"/>
    </source>
</evidence>
<evidence type="ECO:0000256" key="8">
    <source>
        <dbReference type="ARBA" id="ARBA00023136"/>
    </source>
</evidence>
<dbReference type="AlphaFoldDB" id="A0A672IU76"/>
<evidence type="ECO:0000256" key="10">
    <source>
        <dbReference type="ARBA" id="ARBA00023170"/>
    </source>
</evidence>
<evidence type="ECO:0000256" key="7">
    <source>
        <dbReference type="ARBA" id="ARBA00023040"/>
    </source>
</evidence>
<dbReference type="Pfam" id="PF13853">
    <property type="entry name" value="7tm_4"/>
    <property type="match status" value="1"/>
</dbReference>
<evidence type="ECO:0000256" key="12">
    <source>
        <dbReference type="ARBA" id="ARBA00023224"/>
    </source>
</evidence>
<proteinExistence type="predicted"/>
<dbReference type="PANTHER" id="PTHR26451">
    <property type="entry name" value="G_PROTEIN_RECEP_F1_2 DOMAIN-CONTAINING PROTEIN"/>
    <property type="match status" value="1"/>
</dbReference>
<evidence type="ECO:0000256" key="4">
    <source>
        <dbReference type="ARBA" id="ARBA00022692"/>
    </source>
</evidence>
<evidence type="ECO:0000259" key="14">
    <source>
        <dbReference type="PROSITE" id="PS50262"/>
    </source>
</evidence>
<dbReference type="PANTHER" id="PTHR26451:SF871">
    <property type="entry name" value="ODORANT RECEPTOR-RELATED"/>
    <property type="match status" value="1"/>
</dbReference>
<evidence type="ECO:0000256" key="9">
    <source>
        <dbReference type="ARBA" id="ARBA00023157"/>
    </source>
</evidence>
<organism evidence="15 16">
    <name type="scientific">Salarias fasciatus</name>
    <name type="common">Jewelled blenny</name>
    <name type="synonym">Blennius fasciatus</name>
    <dbReference type="NCBI Taxonomy" id="181472"/>
    <lineage>
        <taxon>Eukaryota</taxon>
        <taxon>Metazoa</taxon>
        <taxon>Chordata</taxon>
        <taxon>Craniata</taxon>
        <taxon>Vertebrata</taxon>
        <taxon>Euteleostomi</taxon>
        <taxon>Actinopterygii</taxon>
        <taxon>Neopterygii</taxon>
        <taxon>Teleostei</taxon>
        <taxon>Neoteleostei</taxon>
        <taxon>Acanthomorphata</taxon>
        <taxon>Ovalentaria</taxon>
        <taxon>Blenniimorphae</taxon>
        <taxon>Blenniiformes</taxon>
        <taxon>Blennioidei</taxon>
        <taxon>Blenniidae</taxon>
        <taxon>Salariinae</taxon>
        <taxon>Salarias</taxon>
    </lineage>
</organism>
<keyword evidence="5" id="KW-0552">Olfaction</keyword>
<evidence type="ECO:0000256" key="11">
    <source>
        <dbReference type="ARBA" id="ARBA00023180"/>
    </source>
</evidence>
<keyword evidence="11" id="KW-0325">Glycoprotein</keyword>
<feature type="transmembrane region" description="Helical" evidence="13">
    <location>
        <begin position="145"/>
        <end position="168"/>
    </location>
</feature>
<dbReference type="Proteomes" id="UP000472267">
    <property type="component" value="Chromosome 16"/>
</dbReference>
<feature type="domain" description="G-protein coupled receptors family 1 profile" evidence="14">
    <location>
        <begin position="43"/>
        <end position="291"/>
    </location>
</feature>
<name>A0A672IU76_SALFA</name>
<dbReference type="InterPro" id="IPR000725">
    <property type="entry name" value="Olfact_rcpt"/>
</dbReference>
<keyword evidence="10" id="KW-0675">Receptor</keyword>
<feature type="transmembrane region" description="Helical" evidence="13">
    <location>
        <begin position="274"/>
        <end position="293"/>
    </location>
</feature>
<reference evidence="15" key="1">
    <citation type="submission" date="2019-06" db="EMBL/GenBank/DDBJ databases">
        <authorList>
            <consortium name="Wellcome Sanger Institute Data Sharing"/>
        </authorList>
    </citation>
    <scope>NUCLEOTIDE SEQUENCE [LARGE SCALE GENOMIC DNA]</scope>
</reference>
<keyword evidence="4 13" id="KW-0812">Transmembrane</keyword>
<dbReference type="SUPFAM" id="SSF81321">
    <property type="entry name" value="Family A G protein-coupled receptor-like"/>
    <property type="match status" value="1"/>
</dbReference>
<evidence type="ECO:0000313" key="16">
    <source>
        <dbReference type="Proteomes" id="UP000472267"/>
    </source>
</evidence>
<evidence type="ECO:0000256" key="2">
    <source>
        <dbReference type="ARBA" id="ARBA00022475"/>
    </source>
</evidence>